<dbReference type="GeneID" id="73343562"/>
<keyword evidence="3" id="KW-1185">Reference proteome</keyword>
<evidence type="ECO:0000313" key="3">
    <source>
        <dbReference type="Proteomes" id="UP000830671"/>
    </source>
</evidence>
<dbReference type="AlphaFoldDB" id="A0A9Q8SVQ9"/>
<dbReference type="KEGG" id="clup:CLUP02_09574"/>
<sequence>MYLPTCDRSKYGMEPDPSPTSAIYGADRGTQAAPFRQGNGFVRGKLASPQTSCDVALPFLGLVQAKICPCPRRQTDAKGAEPGLVERGITVVACGCRGVPASAHLILPVSAFLSVAPGMILKLPKRATFAYLHYGLGRAKVANQANRVRIITKSPRSLYGSRDNTIGMASSMAFTKWYQGVLDVQYHPACGNVALVKQGQEPSSSSQLTLQSLEAPKTYFTRNHGQRDAPAIVPSHPGFGLESGKEERNLIPATENSPFPRAIDSIIHSWDSTLIEAQRHLPNTAKPMSICIMPLP</sequence>
<proteinExistence type="predicted"/>
<reference evidence="2" key="1">
    <citation type="journal article" date="2021" name="Mol. Plant Microbe Interact.">
        <title>Complete Genome Sequence of the Plant-Pathogenic Fungus Colletotrichum lupini.</title>
        <authorList>
            <person name="Baroncelli R."/>
            <person name="Pensec F."/>
            <person name="Da Lio D."/>
            <person name="Boufleur T."/>
            <person name="Vicente I."/>
            <person name="Sarrocco S."/>
            <person name="Picot A."/>
            <person name="Baraldi E."/>
            <person name="Sukno S."/>
            <person name="Thon M."/>
            <person name="Le Floch G."/>
        </authorList>
    </citation>
    <scope>NUCLEOTIDE SEQUENCE</scope>
    <source>
        <strain evidence="2">IMI 504893</strain>
    </source>
</reference>
<evidence type="ECO:0000313" key="2">
    <source>
        <dbReference type="EMBL" id="UQC84078.1"/>
    </source>
</evidence>
<feature type="region of interest" description="Disordered" evidence="1">
    <location>
        <begin position="1"/>
        <end position="26"/>
    </location>
</feature>
<gene>
    <name evidence="2" type="ORF">CLUP02_09574</name>
</gene>
<name>A0A9Q8SVQ9_9PEZI</name>
<dbReference type="Proteomes" id="UP000830671">
    <property type="component" value="Chromosome 5"/>
</dbReference>
<protein>
    <submittedName>
        <fullName evidence="2">Uncharacterized protein</fullName>
    </submittedName>
</protein>
<evidence type="ECO:0000256" key="1">
    <source>
        <dbReference type="SAM" id="MobiDB-lite"/>
    </source>
</evidence>
<dbReference type="EMBL" id="CP019477">
    <property type="protein sequence ID" value="UQC84078.1"/>
    <property type="molecule type" value="Genomic_DNA"/>
</dbReference>
<dbReference type="RefSeq" id="XP_049145696.1">
    <property type="nucleotide sequence ID" value="XM_049288552.1"/>
</dbReference>
<accession>A0A9Q8SVQ9</accession>
<organism evidence="2 3">
    <name type="scientific">Colletotrichum lupini</name>
    <dbReference type="NCBI Taxonomy" id="145971"/>
    <lineage>
        <taxon>Eukaryota</taxon>
        <taxon>Fungi</taxon>
        <taxon>Dikarya</taxon>
        <taxon>Ascomycota</taxon>
        <taxon>Pezizomycotina</taxon>
        <taxon>Sordariomycetes</taxon>
        <taxon>Hypocreomycetidae</taxon>
        <taxon>Glomerellales</taxon>
        <taxon>Glomerellaceae</taxon>
        <taxon>Colletotrichum</taxon>
        <taxon>Colletotrichum acutatum species complex</taxon>
    </lineage>
</organism>